<feature type="compositionally biased region" description="Low complexity" evidence="1">
    <location>
        <begin position="439"/>
        <end position="461"/>
    </location>
</feature>
<dbReference type="PANTHER" id="PTHR21248:SF12">
    <property type="entry name" value="CARDIOLIPIN SYNTHASE C"/>
    <property type="match status" value="1"/>
</dbReference>
<dbReference type="GO" id="GO:0032049">
    <property type="term" value="P:cardiolipin biosynthetic process"/>
    <property type="evidence" value="ECO:0007669"/>
    <property type="project" value="UniProtKB-ARBA"/>
</dbReference>
<reference evidence="4 5" key="1">
    <citation type="submission" date="2020-08" db="EMBL/GenBank/DDBJ databases">
        <title>Streptomycin Non-resistant strain, P. mexicana.</title>
        <authorList>
            <person name="Ganesh-Kumar S."/>
            <person name="Zhe T."/>
            <person name="Yu Z."/>
            <person name="Min Y."/>
        </authorList>
    </citation>
    <scope>NUCLEOTIDE SEQUENCE [LARGE SCALE GENOMIC DNA]</scope>
    <source>
        <strain evidence="4 5">GTZY2</strain>
    </source>
</reference>
<dbReference type="PROSITE" id="PS50035">
    <property type="entry name" value="PLD"/>
    <property type="match status" value="2"/>
</dbReference>
<dbReference type="InterPro" id="IPR025202">
    <property type="entry name" value="PLD-like_dom"/>
</dbReference>
<dbReference type="Pfam" id="PF13091">
    <property type="entry name" value="PLDc_2"/>
    <property type="match status" value="2"/>
</dbReference>
<feature type="region of interest" description="Disordered" evidence="1">
    <location>
        <begin position="430"/>
        <end position="485"/>
    </location>
</feature>
<evidence type="ECO:0000313" key="5">
    <source>
        <dbReference type="Proteomes" id="UP000515838"/>
    </source>
</evidence>
<dbReference type="GO" id="GO:0030572">
    <property type="term" value="F:phosphatidyltransferase activity"/>
    <property type="evidence" value="ECO:0007669"/>
    <property type="project" value="UniProtKB-ARBA"/>
</dbReference>
<gene>
    <name evidence="4" type="ORF">IAE60_03900</name>
</gene>
<dbReference type="Gene3D" id="3.30.870.10">
    <property type="entry name" value="Endonuclease Chain A"/>
    <property type="match status" value="2"/>
</dbReference>
<evidence type="ECO:0000256" key="1">
    <source>
        <dbReference type="SAM" id="MobiDB-lite"/>
    </source>
</evidence>
<protein>
    <submittedName>
        <fullName evidence="4">Phospholipase D family protein</fullName>
    </submittedName>
</protein>
<dbReference type="CDD" id="cd09111">
    <property type="entry name" value="PLDc_ymdC_like_1"/>
    <property type="match status" value="1"/>
</dbReference>
<keyword evidence="2" id="KW-0732">Signal</keyword>
<feature type="domain" description="PLD phosphodiesterase" evidence="3">
    <location>
        <begin position="185"/>
        <end position="212"/>
    </location>
</feature>
<dbReference type="PANTHER" id="PTHR21248">
    <property type="entry name" value="CARDIOLIPIN SYNTHASE"/>
    <property type="match status" value="1"/>
</dbReference>
<dbReference type="AlphaFoldDB" id="A0A7G9THL0"/>
<evidence type="ECO:0000259" key="3">
    <source>
        <dbReference type="PROSITE" id="PS50035"/>
    </source>
</evidence>
<organism evidence="4 5">
    <name type="scientific">Pseudoxanthomonas mexicana</name>
    <dbReference type="NCBI Taxonomy" id="128785"/>
    <lineage>
        <taxon>Bacteria</taxon>
        <taxon>Pseudomonadati</taxon>
        <taxon>Pseudomonadota</taxon>
        <taxon>Gammaproteobacteria</taxon>
        <taxon>Lysobacterales</taxon>
        <taxon>Lysobacteraceae</taxon>
        <taxon>Pseudoxanthomonas</taxon>
    </lineage>
</organism>
<feature type="chain" id="PRO_5029023008" evidence="2">
    <location>
        <begin position="20"/>
        <end position="650"/>
    </location>
</feature>
<feature type="domain" description="PLD phosphodiesterase" evidence="3">
    <location>
        <begin position="495"/>
        <end position="522"/>
    </location>
</feature>
<evidence type="ECO:0000256" key="2">
    <source>
        <dbReference type="SAM" id="SignalP"/>
    </source>
</evidence>
<name>A0A7G9THL0_PSEMX</name>
<evidence type="ECO:0000313" key="4">
    <source>
        <dbReference type="EMBL" id="QNN79585.1"/>
    </source>
</evidence>
<feature type="compositionally biased region" description="Basic and acidic residues" evidence="1">
    <location>
        <begin position="465"/>
        <end position="474"/>
    </location>
</feature>
<dbReference type="InterPro" id="IPR001736">
    <property type="entry name" value="PLipase_D/transphosphatidylase"/>
</dbReference>
<accession>A0A7G9THL0</accession>
<dbReference type="SMART" id="SM00155">
    <property type="entry name" value="PLDc"/>
    <property type="match status" value="2"/>
</dbReference>
<sequence>MIAARCAVLWLALLCSACASLSDRQRDRAADIAAGARSTVIECEQADACALSSPLYDLAGQARAASTPEAPRHYAVILDQGSDALLARLNLIRSARERIDLQTYIFDKDDSARLVLDELLDAARRGVKVRVLIDQLSAIADLQILAALSGAHQNFSIRIYNPSFGKAKLNYLDYAGSVLCCFRRFNQRMHTKLLLVDDRIGISGGRNYQDDYFDWDAEYNFRDRDVLVAGPEAAAMAANFQAFWEARRSVPAERLNDVGRTLLREGVPAMPVPRYLRPERVQAARAEASDADLVRARFVEPAFAVGAVRYIADLPQKHRRERRDDDAPAAPELEALIRGAQKEVLLQTPYLVMSKQAQAMFRDMRKREPPPQVVVSTNSLAATDNPVVYSMSFKYKRRYLREFGFRIHEYKPFPEDAPVDYAALMPEGPPVALSEDGRAAAGSGSGRIRGPSGSIGPSAGSQGETTRRLQRTESRPSFLSSGAASEPLPLKRAGVRMGLHAKSMVIDGETAVIGTHNFDPRSENYNTEAAVVIDDPAFAQALADSIRRDMSPQNAWVIAPRAKPPVFSGLDYSLGKVSEALPVFDIWPWRYATSYEFRPGPDCPLPVAPKDPAFHRCYVAVGDFPEVNVGPKWLYTRVLTAFGAGLVPIL</sequence>
<dbReference type="Proteomes" id="UP000515838">
    <property type="component" value="Chromosome"/>
</dbReference>
<proteinExistence type="predicted"/>
<dbReference type="CDD" id="cd09113">
    <property type="entry name" value="PLDc_ymdC_like_2"/>
    <property type="match status" value="1"/>
</dbReference>
<dbReference type="SUPFAM" id="SSF56024">
    <property type="entry name" value="Phospholipase D/nuclease"/>
    <property type="match status" value="2"/>
</dbReference>
<feature type="signal peptide" evidence="2">
    <location>
        <begin position="1"/>
        <end position="19"/>
    </location>
</feature>
<dbReference type="EMBL" id="CP060731">
    <property type="protein sequence ID" value="QNN79585.1"/>
    <property type="molecule type" value="Genomic_DNA"/>
</dbReference>